<accession>A0A1X7I8C5</accession>
<dbReference type="Proteomes" id="UP000193309">
    <property type="component" value="Unassembled WGS sequence"/>
</dbReference>
<keyword evidence="5" id="KW-0378">Hydrolase</keyword>
<organism evidence="8 9">
    <name type="scientific">Corynebacterium pollutisoli</name>
    <dbReference type="NCBI Taxonomy" id="1610489"/>
    <lineage>
        <taxon>Bacteria</taxon>
        <taxon>Bacillati</taxon>
        <taxon>Actinomycetota</taxon>
        <taxon>Actinomycetes</taxon>
        <taxon>Mycobacteriales</taxon>
        <taxon>Corynebacteriaceae</taxon>
        <taxon>Corynebacterium</taxon>
    </lineage>
</organism>
<feature type="domain" description="Acylphosphatase-like" evidence="7">
    <location>
        <begin position="3"/>
        <end position="93"/>
    </location>
</feature>
<dbReference type="PANTHER" id="PTHR47268:SF4">
    <property type="entry name" value="ACYLPHOSPHATASE"/>
    <property type="match status" value="1"/>
</dbReference>
<dbReference type="RefSeq" id="WP_085548626.1">
    <property type="nucleotide sequence ID" value="NZ_FXAR01000001.1"/>
</dbReference>
<dbReference type="NCBIfam" id="NF010997">
    <property type="entry name" value="PRK14422.1"/>
    <property type="match status" value="1"/>
</dbReference>
<sequence>MKRLVALVDGHVQGVGFRWWVRGEATELGLAGSAENLTDGRVRVVLEGPDDPVGEMLARLEEQPSAYRRPGRVDSVTHEWEEPAGETGFQVLA</sequence>
<evidence type="ECO:0000256" key="1">
    <source>
        <dbReference type="ARBA" id="ARBA00005614"/>
    </source>
</evidence>
<dbReference type="EC" id="3.6.1.7" evidence="2 5"/>
<evidence type="ECO:0000313" key="9">
    <source>
        <dbReference type="Proteomes" id="UP000193309"/>
    </source>
</evidence>
<dbReference type="Pfam" id="PF00708">
    <property type="entry name" value="Acylphosphatase"/>
    <property type="match status" value="1"/>
</dbReference>
<evidence type="ECO:0000256" key="6">
    <source>
        <dbReference type="RuleBase" id="RU004168"/>
    </source>
</evidence>
<gene>
    <name evidence="8" type="ORF">SAMN06295981_0481</name>
</gene>
<evidence type="ECO:0000259" key="7">
    <source>
        <dbReference type="PROSITE" id="PS51160"/>
    </source>
</evidence>
<dbReference type="InterPro" id="IPR036046">
    <property type="entry name" value="Acylphosphatase-like_dom_sf"/>
</dbReference>
<evidence type="ECO:0000256" key="2">
    <source>
        <dbReference type="ARBA" id="ARBA00012150"/>
    </source>
</evidence>
<dbReference type="GO" id="GO:0003998">
    <property type="term" value="F:acylphosphatase activity"/>
    <property type="evidence" value="ECO:0007669"/>
    <property type="project" value="UniProtKB-EC"/>
</dbReference>
<evidence type="ECO:0000256" key="4">
    <source>
        <dbReference type="ARBA" id="ARBA00047645"/>
    </source>
</evidence>
<dbReference type="OrthoDB" id="3182027at2"/>
<dbReference type="InterPro" id="IPR020456">
    <property type="entry name" value="Acylphosphatase"/>
</dbReference>
<dbReference type="PROSITE" id="PS00150">
    <property type="entry name" value="ACYLPHOSPHATASE_1"/>
    <property type="match status" value="1"/>
</dbReference>
<protein>
    <recommendedName>
        <fullName evidence="3 5">acylphosphatase</fullName>
        <ecNumber evidence="2 5">3.6.1.7</ecNumber>
    </recommendedName>
</protein>
<dbReference type="Gene3D" id="3.30.70.100">
    <property type="match status" value="1"/>
</dbReference>
<dbReference type="STRING" id="1610489.SAMN06295981_0481"/>
<name>A0A1X7I8C5_9CORY</name>
<proteinExistence type="inferred from homology"/>
<dbReference type="EMBL" id="FXAR01000001">
    <property type="protein sequence ID" value="SMG10170.1"/>
    <property type="molecule type" value="Genomic_DNA"/>
</dbReference>
<dbReference type="PANTHER" id="PTHR47268">
    <property type="entry name" value="ACYLPHOSPHATASE"/>
    <property type="match status" value="1"/>
</dbReference>
<comment type="catalytic activity">
    <reaction evidence="4 5">
        <text>an acyl phosphate + H2O = a carboxylate + phosphate + H(+)</text>
        <dbReference type="Rhea" id="RHEA:14965"/>
        <dbReference type="ChEBI" id="CHEBI:15377"/>
        <dbReference type="ChEBI" id="CHEBI:15378"/>
        <dbReference type="ChEBI" id="CHEBI:29067"/>
        <dbReference type="ChEBI" id="CHEBI:43474"/>
        <dbReference type="ChEBI" id="CHEBI:59918"/>
        <dbReference type="EC" id="3.6.1.7"/>
    </reaction>
</comment>
<dbReference type="AlphaFoldDB" id="A0A1X7I8C5"/>
<evidence type="ECO:0000256" key="5">
    <source>
        <dbReference type="PROSITE-ProRule" id="PRU00520"/>
    </source>
</evidence>
<dbReference type="SUPFAM" id="SSF54975">
    <property type="entry name" value="Acylphosphatase/BLUF domain-like"/>
    <property type="match status" value="1"/>
</dbReference>
<evidence type="ECO:0000313" key="8">
    <source>
        <dbReference type="EMBL" id="SMG10170.1"/>
    </source>
</evidence>
<dbReference type="InterPro" id="IPR001792">
    <property type="entry name" value="Acylphosphatase-like_dom"/>
</dbReference>
<evidence type="ECO:0000256" key="3">
    <source>
        <dbReference type="ARBA" id="ARBA00015991"/>
    </source>
</evidence>
<feature type="active site" evidence="5">
    <location>
        <position position="18"/>
    </location>
</feature>
<dbReference type="PROSITE" id="PS51160">
    <property type="entry name" value="ACYLPHOSPHATASE_3"/>
    <property type="match status" value="1"/>
</dbReference>
<reference evidence="9" key="1">
    <citation type="submission" date="2017-04" db="EMBL/GenBank/DDBJ databases">
        <authorList>
            <person name="Varghese N."/>
            <person name="Submissions S."/>
        </authorList>
    </citation>
    <scope>NUCLEOTIDE SEQUENCE [LARGE SCALE GENOMIC DNA]</scope>
    <source>
        <strain evidence="9">VDS</strain>
    </source>
</reference>
<dbReference type="InterPro" id="IPR017968">
    <property type="entry name" value="Acylphosphatase_CS"/>
</dbReference>
<feature type="active site" evidence="5">
    <location>
        <position position="36"/>
    </location>
</feature>
<comment type="similarity">
    <text evidence="1 6">Belongs to the acylphosphatase family.</text>
</comment>
<keyword evidence="9" id="KW-1185">Reference proteome</keyword>